<keyword evidence="8" id="KW-1185">Reference proteome</keyword>
<dbReference type="PANTHER" id="PTHR12599">
    <property type="entry name" value="PTERIN-4-ALPHA-CARBINOLAMINE DEHYDRATASE"/>
    <property type="match status" value="1"/>
</dbReference>
<dbReference type="GO" id="GO:0008124">
    <property type="term" value="F:4-alpha-hydroxytetrahydrobiopterin dehydratase activity"/>
    <property type="evidence" value="ECO:0007669"/>
    <property type="project" value="UniProtKB-EC"/>
</dbReference>
<keyword evidence="4" id="KW-0456">Lyase</keyword>
<dbReference type="SUPFAM" id="SSF55248">
    <property type="entry name" value="PCD-like"/>
    <property type="match status" value="1"/>
</dbReference>
<feature type="region of interest" description="Disordered" evidence="6">
    <location>
        <begin position="177"/>
        <end position="201"/>
    </location>
</feature>
<comment type="caution">
    <text evidence="7">The sequence shown here is derived from an EMBL/GenBank/DDBJ whole genome shotgun (WGS) entry which is preliminary data.</text>
</comment>
<protein>
    <recommendedName>
        <fullName evidence="3">4a-hydroxytetrahydrobiopterin dehydratase</fullName>
        <ecNumber evidence="3">4.2.1.96</ecNumber>
    </recommendedName>
    <alternativeName>
        <fullName evidence="5">4-alpha-hydroxy-tetrahydropterin dehydratase</fullName>
    </alternativeName>
</protein>
<dbReference type="Gene3D" id="3.30.1360.20">
    <property type="entry name" value="Transcriptional coactivator/pterin dehydratase"/>
    <property type="match status" value="1"/>
</dbReference>
<dbReference type="Proteomes" id="UP000053831">
    <property type="component" value="Unassembled WGS sequence"/>
</dbReference>
<dbReference type="AlphaFoldDB" id="A0A0M8MZV1"/>
<evidence type="ECO:0000313" key="7">
    <source>
        <dbReference type="EMBL" id="KOS17644.1"/>
    </source>
</evidence>
<evidence type="ECO:0000256" key="6">
    <source>
        <dbReference type="SAM" id="MobiDB-lite"/>
    </source>
</evidence>
<dbReference type="STRING" id="150374.A0A0M8MZV1"/>
<dbReference type="CDD" id="cd00488">
    <property type="entry name" value="PCD_DCoH"/>
    <property type="match status" value="1"/>
</dbReference>
<evidence type="ECO:0000256" key="3">
    <source>
        <dbReference type="ARBA" id="ARBA00013252"/>
    </source>
</evidence>
<dbReference type="EMBL" id="LGSR01000022">
    <property type="protein sequence ID" value="KOS17644.1"/>
    <property type="molecule type" value="Genomic_DNA"/>
</dbReference>
<evidence type="ECO:0000256" key="5">
    <source>
        <dbReference type="ARBA" id="ARBA00030497"/>
    </source>
</evidence>
<evidence type="ECO:0000313" key="8">
    <source>
        <dbReference type="Proteomes" id="UP000053831"/>
    </source>
</evidence>
<dbReference type="Pfam" id="PF01329">
    <property type="entry name" value="Pterin_4a"/>
    <property type="match status" value="1"/>
</dbReference>
<evidence type="ECO:0000256" key="1">
    <source>
        <dbReference type="ARBA" id="ARBA00001554"/>
    </source>
</evidence>
<evidence type="ECO:0000256" key="2">
    <source>
        <dbReference type="ARBA" id="ARBA00006472"/>
    </source>
</evidence>
<name>A0A0M8MZV1_ESCWE</name>
<accession>A0A0M8MZV1</accession>
<dbReference type="PANTHER" id="PTHR12599:SF0">
    <property type="entry name" value="PTERIN-4-ALPHA-CARBINOLAMINE DEHYDRATASE"/>
    <property type="match status" value="1"/>
</dbReference>
<organism evidence="7 8">
    <name type="scientific">Escovopsis weberi</name>
    <dbReference type="NCBI Taxonomy" id="150374"/>
    <lineage>
        <taxon>Eukaryota</taxon>
        <taxon>Fungi</taxon>
        <taxon>Dikarya</taxon>
        <taxon>Ascomycota</taxon>
        <taxon>Pezizomycotina</taxon>
        <taxon>Sordariomycetes</taxon>
        <taxon>Hypocreomycetidae</taxon>
        <taxon>Hypocreales</taxon>
        <taxon>Hypocreaceae</taxon>
        <taxon>Escovopsis</taxon>
    </lineage>
</organism>
<reference evidence="7 8" key="1">
    <citation type="submission" date="2015-07" db="EMBL/GenBank/DDBJ databases">
        <title>The genome of the fungus Escovopsis weberi, a specialized disease agent of ant agriculture.</title>
        <authorList>
            <person name="de Man T.J."/>
            <person name="Stajich J.E."/>
            <person name="Kubicek C.P."/>
            <person name="Chenthamara K."/>
            <person name="Atanasova L."/>
            <person name="Druzhinina I.S."/>
            <person name="Birnbaum S."/>
            <person name="Barribeau S.M."/>
            <person name="Teiling C."/>
            <person name="Suen G."/>
            <person name="Currie C."/>
            <person name="Gerardo N.M."/>
        </authorList>
    </citation>
    <scope>NUCLEOTIDE SEQUENCE [LARGE SCALE GENOMIC DNA]</scope>
</reference>
<comment type="similarity">
    <text evidence="2">Belongs to the pterin-4-alpha-carbinolamine dehydratase family.</text>
</comment>
<dbReference type="GO" id="GO:0006729">
    <property type="term" value="P:tetrahydrobiopterin biosynthetic process"/>
    <property type="evidence" value="ECO:0007669"/>
    <property type="project" value="InterPro"/>
</dbReference>
<dbReference type="InterPro" id="IPR001533">
    <property type="entry name" value="Pterin_deHydtase"/>
</dbReference>
<dbReference type="EC" id="4.2.1.96" evidence="3"/>
<gene>
    <name evidence="7" type="ORF">ESCO_002859</name>
</gene>
<sequence length="227" mass="23687">MSLRTTPKTLLASTSGTRTPTRIIRRSHTSSTTTATATPNSISSIRIHTADTNTPGALTAAAAAAATTASAARFSPGADPVATAARLQPLLLPAGGRWALTPTGEGLERAFKFKTFAKTWDFMTAVSLRCKVHNHHPEWSNAYNTTFIRWTTHSPKGLSALDVDLAAACDALARDFGELDPEPAPAPEPAPESANATATASPSCVLHDLATRAAGSGECCAPKNKKP</sequence>
<comment type="catalytic activity">
    <reaction evidence="1">
        <text>(4aS,6R)-4a-hydroxy-L-erythro-5,6,7,8-tetrahydrobiopterin = (6R)-L-erythro-6,7-dihydrobiopterin + H2O</text>
        <dbReference type="Rhea" id="RHEA:11920"/>
        <dbReference type="ChEBI" id="CHEBI:15377"/>
        <dbReference type="ChEBI" id="CHEBI:15642"/>
        <dbReference type="ChEBI" id="CHEBI:43120"/>
        <dbReference type="EC" id="4.2.1.96"/>
    </reaction>
</comment>
<feature type="compositionally biased region" description="Low complexity" evidence="6">
    <location>
        <begin position="191"/>
        <end position="201"/>
    </location>
</feature>
<proteinExistence type="inferred from homology"/>
<dbReference type="OrthoDB" id="277398at2759"/>
<evidence type="ECO:0000256" key="4">
    <source>
        <dbReference type="ARBA" id="ARBA00023239"/>
    </source>
</evidence>
<dbReference type="InterPro" id="IPR036428">
    <property type="entry name" value="PCD_sf"/>
</dbReference>